<feature type="transmembrane region" description="Helical" evidence="1">
    <location>
        <begin position="6"/>
        <end position="24"/>
    </location>
</feature>
<dbReference type="InterPro" id="IPR046208">
    <property type="entry name" value="DUF6241"/>
</dbReference>
<keyword evidence="1" id="KW-0812">Transmembrane</keyword>
<sequence>MSKTKWFTVTLLFLIIGIGSYILLTSDKIEEDSIDTDSEAIENEVEDIEIDQLNSEHHEGNSEEVIAGNAPTVEEVEEDFPLNLPEHAVQNYIHWMSHQKIHADQKWGKMLITEERINRLLEVVEVNEYRHEETYRDILLRWQKGDFSKAVEDHNAIWRLQNGTIGEAERLLTEEEEMEYINRHFKTEEEEEDR</sequence>
<protein>
    <recommendedName>
        <fullName evidence="4">Death domain-containing protein</fullName>
    </recommendedName>
</protein>
<evidence type="ECO:0000313" key="2">
    <source>
        <dbReference type="EMBL" id="MBU9720021.1"/>
    </source>
</evidence>
<gene>
    <name evidence="2" type="ORF">KS407_01025</name>
</gene>
<proteinExistence type="predicted"/>
<comment type="caution">
    <text evidence="2">The sequence shown here is derived from an EMBL/GenBank/DDBJ whole genome shotgun (WGS) entry which is preliminary data.</text>
</comment>
<dbReference type="Pfam" id="PF19754">
    <property type="entry name" value="DUF6241"/>
    <property type="match status" value="1"/>
</dbReference>
<accession>A0ABS6JN87</accession>
<evidence type="ECO:0000313" key="3">
    <source>
        <dbReference type="Proteomes" id="UP000790580"/>
    </source>
</evidence>
<evidence type="ECO:0008006" key="4">
    <source>
        <dbReference type="Google" id="ProtNLM"/>
    </source>
</evidence>
<keyword evidence="1" id="KW-1133">Transmembrane helix</keyword>
<keyword evidence="3" id="KW-1185">Reference proteome</keyword>
<name>A0ABS6JN87_9BACI</name>
<organism evidence="2 3">
    <name type="scientific">Evansella alkalicola</name>
    <dbReference type="NCBI Taxonomy" id="745819"/>
    <lineage>
        <taxon>Bacteria</taxon>
        <taxon>Bacillati</taxon>
        <taxon>Bacillota</taxon>
        <taxon>Bacilli</taxon>
        <taxon>Bacillales</taxon>
        <taxon>Bacillaceae</taxon>
        <taxon>Evansella</taxon>
    </lineage>
</organism>
<dbReference type="RefSeq" id="WP_088075180.1">
    <property type="nucleotide sequence ID" value="NZ_JAHQCR010000010.1"/>
</dbReference>
<evidence type="ECO:0000256" key="1">
    <source>
        <dbReference type="SAM" id="Phobius"/>
    </source>
</evidence>
<keyword evidence="1" id="KW-0472">Membrane</keyword>
<dbReference type="EMBL" id="JAHQCR010000010">
    <property type="protein sequence ID" value="MBU9720021.1"/>
    <property type="molecule type" value="Genomic_DNA"/>
</dbReference>
<dbReference type="Proteomes" id="UP000790580">
    <property type="component" value="Unassembled WGS sequence"/>
</dbReference>
<reference evidence="2 3" key="1">
    <citation type="submission" date="2021-06" db="EMBL/GenBank/DDBJ databases">
        <title>Bacillus sp. RD4P76, an endophyte from a halophyte.</title>
        <authorList>
            <person name="Sun J.-Q."/>
        </authorList>
    </citation>
    <scope>NUCLEOTIDE SEQUENCE [LARGE SCALE GENOMIC DNA]</scope>
    <source>
        <strain evidence="2 3">JCM 17098</strain>
    </source>
</reference>